<dbReference type="PANTHER" id="PTHR43442:SF3">
    <property type="entry name" value="GLUCONOKINASE-RELATED"/>
    <property type="match status" value="1"/>
</dbReference>
<dbReference type="PANTHER" id="PTHR43442">
    <property type="entry name" value="GLUCONOKINASE-RELATED"/>
    <property type="match status" value="1"/>
</dbReference>
<dbReference type="Gene3D" id="3.40.50.300">
    <property type="entry name" value="P-loop containing nucleotide triphosphate hydrolases"/>
    <property type="match status" value="1"/>
</dbReference>
<organism evidence="10 11">
    <name type="scientific">Flaviflagellibacter deserti</name>
    <dbReference type="NCBI Taxonomy" id="2267266"/>
    <lineage>
        <taxon>Bacteria</taxon>
        <taxon>Pseudomonadati</taxon>
        <taxon>Pseudomonadota</taxon>
        <taxon>Alphaproteobacteria</taxon>
        <taxon>Hyphomicrobiales</taxon>
        <taxon>Flaviflagellibacter</taxon>
    </lineage>
</organism>
<evidence type="ECO:0000256" key="6">
    <source>
        <dbReference type="ARBA" id="ARBA00022777"/>
    </source>
</evidence>
<keyword evidence="7 9" id="KW-0067">ATP-binding</keyword>
<dbReference type="EMBL" id="JBHSJF010000003">
    <property type="protein sequence ID" value="MFC5067084.1"/>
    <property type="molecule type" value="Genomic_DNA"/>
</dbReference>
<dbReference type="InterPro" id="IPR031322">
    <property type="entry name" value="Shikimate/glucono_kinase"/>
</dbReference>
<sequence length="160" mass="17388">MGVASSGKSSIGRALAERCGFPFVEGDDLHPKANVERMSKGIPLDDTHRKDWLAKIAEIIADADASTGMVVTCSALKRSYRDQLAAASDRVVFLHLTGNRGLIEARMAHRRGHFMPTSLLDSQFGDLEPPQPDEHVITLDVTDGIDDLVGLARQHLNLAC</sequence>
<accession>A0ABV9YY38</accession>
<dbReference type="InterPro" id="IPR027417">
    <property type="entry name" value="P-loop_NTPase"/>
</dbReference>
<proteinExistence type="inferred from homology"/>
<name>A0ABV9YY38_9HYPH</name>
<dbReference type="EC" id="2.7.1.12" evidence="3 9"/>
<dbReference type="RefSeq" id="WP_114957545.1">
    <property type="nucleotide sequence ID" value="NZ_JBHSJF010000003.1"/>
</dbReference>
<keyword evidence="6 9" id="KW-0418">Kinase</keyword>
<keyword evidence="4 9" id="KW-0808">Transferase</keyword>
<dbReference type="SUPFAM" id="SSF52540">
    <property type="entry name" value="P-loop containing nucleoside triphosphate hydrolases"/>
    <property type="match status" value="1"/>
</dbReference>
<comment type="pathway">
    <text evidence="1">Carbohydrate acid metabolism.</text>
</comment>
<evidence type="ECO:0000256" key="5">
    <source>
        <dbReference type="ARBA" id="ARBA00022741"/>
    </source>
</evidence>
<protein>
    <recommendedName>
        <fullName evidence="3 9">Gluconokinase</fullName>
        <ecNumber evidence="3 9">2.7.1.12</ecNumber>
    </recommendedName>
</protein>
<gene>
    <name evidence="10" type="ORF">ACFPFW_03535</name>
</gene>
<evidence type="ECO:0000313" key="10">
    <source>
        <dbReference type="EMBL" id="MFC5067084.1"/>
    </source>
</evidence>
<evidence type="ECO:0000256" key="3">
    <source>
        <dbReference type="ARBA" id="ARBA00012054"/>
    </source>
</evidence>
<comment type="caution">
    <text evidence="10">The sequence shown here is derived from an EMBL/GenBank/DDBJ whole genome shotgun (WGS) entry which is preliminary data.</text>
</comment>
<dbReference type="Proteomes" id="UP001595796">
    <property type="component" value="Unassembled WGS sequence"/>
</dbReference>
<dbReference type="Pfam" id="PF01202">
    <property type="entry name" value="SKI"/>
    <property type="match status" value="1"/>
</dbReference>
<dbReference type="NCBIfam" id="TIGR01313">
    <property type="entry name" value="therm_gnt_kin"/>
    <property type="match status" value="1"/>
</dbReference>
<evidence type="ECO:0000256" key="7">
    <source>
        <dbReference type="ARBA" id="ARBA00022840"/>
    </source>
</evidence>
<reference evidence="11" key="1">
    <citation type="journal article" date="2019" name="Int. J. Syst. Evol. Microbiol.">
        <title>The Global Catalogue of Microorganisms (GCM) 10K type strain sequencing project: providing services to taxonomists for standard genome sequencing and annotation.</title>
        <authorList>
            <consortium name="The Broad Institute Genomics Platform"/>
            <consortium name="The Broad Institute Genome Sequencing Center for Infectious Disease"/>
            <person name="Wu L."/>
            <person name="Ma J."/>
        </authorList>
    </citation>
    <scope>NUCLEOTIDE SEQUENCE [LARGE SCALE GENOMIC DNA]</scope>
    <source>
        <strain evidence="11">CGMCC 1.16444</strain>
    </source>
</reference>
<evidence type="ECO:0000256" key="2">
    <source>
        <dbReference type="ARBA" id="ARBA00008420"/>
    </source>
</evidence>
<dbReference type="CDD" id="cd02021">
    <property type="entry name" value="GntK"/>
    <property type="match status" value="1"/>
</dbReference>
<comment type="similarity">
    <text evidence="2 9">Belongs to the gluconokinase GntK/GntV family.</text>
</comment>
<evidence type="ECO:0000256" key="1">
    <source>
        <dbReference type="ARBA" id="ARBA00004761"/>
    </source>
</evidence>
<evidence type="ECO:0000313" key="11">
    <source>
        <dbReference type="Proteomes" id="UP001595796"/>
    </source>
</evidence>
<keyword evidence="5 9" id="KW-0547">Nucleotide-binding</keyword>
<evidence type="ECO:0000256" key="9">
    <source>
        <dbReference type="RuleBase" id="RU363066"/>
    </source>
</evidence>
<evidence type="ECO:0000256" key="8">
    <source>
        <dbReference type="ARBA" id="ARBA00048090"/>
    </source>
</evidence>
<comment type="catalytic activity">
    <reaction evidence="8 9">
        <text>D-gluconate + ATP = 6-phospho-D-gluconate + ADP + H(+)</text>
        <dbReference type="Rhea" id="RHEA:19433"/>
        <dbReference type="ChEBI" id="CHEBI:15378"/>
        <dbReference type="ChEBI" id="CHEBI:18391"/>
        <dbReference type="ChEBI" id="CHEBI:30616"/>
        <dbReference type="ChEBI" id="CHEBI:58759"/>
        <dbReference type="ChEBI" id="CHEBI:456216"/>
        <dbReference type="EC" id="2.7.1.12"/>
    </reaction>
</comment>
<evidence type="ECO:0000256" key="4">
    <source>
        <dbReference type="ARBA" id="ARBA00022679"/>
    </source>
</evidence>
<keyword evidence="11" id="KW-1185">Reference proteome</keyword>
<dbReference type="InterPro" id="IPR006001">
    <property type="entry name" value="Therm_gnt_kin"/>
</dbReference>